<dbReference type="AlphaFoldDB" id="A0AA36H3V6"/>
<reference evidence="1" key="1">
    <citation type="submission" date="2023-07" db="EMBL/GenBank/DDBJ databases">
        <authorList>
            <consortium name="CYATHOMIX"/>
        </authorList>
    </citation>
    <scope>NUCLEOTIDE SEQUENCE</scope>
    <source>
        <strain evidence="1">N/A</strain>
    </source>
</reference>
<protein>
    <submittedName>
        <fullName evidence="1">Uncharacterized protein</fullName>
    </submittedName>
</protein>
<dbReference type="EMBL" id="CATQJL010000305">
    <property type="protein sequence ID" value="CAJ0603564.1"/>
    <property type="molecule type" value="Genomic_DNA"/>
</dbReference>
<dbReference type="InterPro" id="IPR053014">
    <property type="entry name" value="Cuticle_assoc_divergent"/>
</dbReference>
<dbReference type="PANTHER" id="PTHR46339">
    <property type="entry name" value="PROTEIN CBG15282-RELATED"/>
    <property type="match status" value="1"/>
</dbReference>
<keyword evidence="2" id="KW-1185">Reference proteome</keyword>
<evidence type="ECO:0000313" key="1">
    <source>
        <dbReference type="EMBL" id="CAJ0603564.1"/>
    </source>
</evidence>
<dbReference type="Proteomes" id="UP001176961">
    <property type="component" value="Unassembled WGS sequence"/>
</dbReference>
<accession>A0AA36H3V6</accession>
<dbReference type="PANTHER" id="PTHR46339:SF11">
    <property type="entry name" value="BPTI_KUNITZ INHIBITOR DOMAIN-CONTAINING PROTEIN"/>
    <property type="match status" value="1"/>
</dbReference>
<dbReference type="InterPro" id="IPR006150">
    <property type="entry name" value="Cys_repeat_1"/>
</dbReference>
<dbReference type="InterPro" id="IPR028150">
    <property type="entry name" value="Lustrin_cystein"/>
</dbReference>
<sequence length="495" mass="53717">MGVASQTVTMRMGGVLPIDLSCDWLSVILEEKVENIHLGETTAKLCPAGLQPLTGVRHVRTCEDECPYGSTCIKGICCMRQPSCNHFTYKHPSQYSCLPRVKQNCPDGYKCVPSTQDGMHICCSSKPPRVARVPPEQTVCPASHPVISNDRHHLRLCSECQNGVCTPFRSSDISVCCHSSSAFCGPGSSVELDGLLARDCSKFPCSEGYECSLAPSGSRVCCSLADCSNGQRARAVCAAGCRRDEKCEVILGQRWCCPTVPSRCPDGRKSGSSCSPIASTCDEGYECMENEKRDDYICCQISSSKKDFMSLIKAVKLSKRPLPTSAFTTYAPLVETTTTFPSSGQRLRCGEDVLPLLIDGEYLRCPQLGAPCPRAGYTCQVGIGGLFCCPLDVEVVEVEEETNVEKETTTISSPSITGRKTEISCRGCLEKVTTTTEQPIPKCPFAFREARAETTDEIRKCVGFLDFSCPFGYTCLPSSTTPSFLCCAQNTTALL</sequence>
<organism evidence="1 2">
    <name type="scientific">Cylicocyclus nassatus</name>
    <name type="common">Nematode worm</name>
    <dbReference type="NCBI Taxonomy" id="53992"/>
    <lineage>
        <taxon>Eukaryota</taxon>
        <taxon>Metazoa</taxon>
        <taxon>Ecdysozoa</taxon>
        <taxon>Nematoda</taxon>
        <taxon>Chromadorea</taxon>
        <taxon>Rhabditida</taxon>
        <taxon>Rhabditina</taxon>
        <taxon>Rhabditomorpha</taxon>
        <taxon>Strongyloidea</taxon>
        <taxon>Strongylidae</taxon>
        <taxon>Cylicocyclus</taxon>
    </lineage>
</organism>
<gene>
    <name evidence="1" type="ORF">CYNAS_LOCUS15547</name>
</gene>
<dbReference type="SMART" id="SM00289">
    <property type="entry name" value="WR1"/>
    <property type="match status" value="7"/>
</dbReference>
<proteinExistence type="predicted"/>
<evidence type="ECO:0000313" key="2">
    <source>
        <dbReference type="Proteomes" id="UP001176961"/>
    </source>
</evidence>
<comment type="caution">
    <text evidence="1">The sequence shown here is derived from an EMBL/GenBank/DDBJ whole genome shotgun (WGS) entry which is preliminary data.</text>
</comment>
<name>A0AA36H3V6_CYLNA</name>
<dbReference type="Pfam" id="PF14625">
    <property type="entry name" value="Lustrin_cystein"/>
    <property type="match status" value="3"/>
</dbReference>